<accession>A0A1M4E1B2</accession>
<dbReference type="GO" id="GO:0008168">
    <property type="term" value="F:methyltransferase activity"/>
    <property type="evidence" value="ECO:0007669"/>
    <property type="project" value="UniProtKB-KW"/>
</dbReference>
<keyword evidence="2" id="KW-0808">Transferase</keyword>
<reference evidence="2" key="1">
    <citation type="submission" date="2016-04" db="EMBL/GenBank/DDBJ databases">
        <authorList>
            <person name="Evans L.H."/>
            <person name="Alamgir A."/>
            <person name="Owens N."/>
            <person name="Weber N.D."/>
            <person name="Virtaneva K."/>
            <person name="Barbian K."/>
            <person name="Babar A."/>
            <person name="Rosenke K."/>
        </authorList>
    </citation>
    <scope>NUCLEOTIDE SEQUENCE</scope>
    <source>
        <strain evidence="2">Nono1</strain>
    </source>
</reference>
<dbReference type="SUPFAM" id="SSF53335">
    <property type="entry name" value="S-adenosyl-L-methionine-dependent methyltransferases"/>
    <property type="match status" value="1"/>
</dbReference>
<dbReference type="InterPro" id="IPR050508">
    <property type="entry name" value="Methyltransf_Superfamily"/>
</dbReference>
<dbReference type="Gene3D" id="3.40.50.150">
    <property type="entry name" value="Vaccinia Virus protein VP39"/>
    <property type="match status" value="1"/>
</dbReference>
<protein>
    <submittedName>
        <fullName evidence="2">Methyltransferase</fullName>
    </submittedName>
</protein>
<dbReference type="GO" id="GO:0032259">
    <property type="term" value="P:methylation"/>
    <property type="evidence" value="ECO:0007669"/>
    <property type="project" value="UniProtKB-KW"/>
</dbReference>
<dbReference type="PANTHER" id="PTHR42912">
    <property type="entry name" value="METHYLTRANSFERASE"/>
    <property type="match status" value="1"/>
</dbReference>
<dbReference type="AlphaFoldDB" id="A0A1M4E1B2"/>
<dbReference type="InterPro" id="IPR029063">
    <property type="entry name" value="SAM-dependent_MTases_sf"/>
</dbReference>
<gene>
    <name evidence="2" type="ORF">BN4615_P2133</name>
</gene>
<dbReference type="CDD" id="cd02440">
    <property type="entry name" value="AdoMet_MTases"/>
    <property type="match status" value="1"/>
</dbReference>
<dbReference type="InterPro" id="IPR041698">
    <property type="entry name" value="Methyltransf_25"/>
</dbReference>
<dbReference type="Pfam" id="PF13649">
    <property type="entry name" value="Methyltransf_25"/>
    <property type="match status" value="1"/>
</dbReference>
<feature type="domain" description="Methyltransferase" evidence="1">
    <location>
        <begin position="43"/>
        <end position="133"/>
    </location>
</feature>
<evidence type="ECO:0000259" key="1">
    <source>
        <dbReference type="Pfam" id="PF13649"/>
    </source>
</evidence>
<dbReference type="EMBL" id="LT559118">
    <property type="protein sequence ID" value="SBO92619.1"/>
    <property type="molecule type" value="Genomic_DNA"/>
</dbReference>
<proteinExistence type="predicted"/>
<sequence length="225" mass="24102">MAYDTVAADYAELLRDELDGKPLDRAMLAAFAELVRGPAAGQVADLGCGPGRVTAHLHALGVDAFGVDLSPEMIAVARKSHPGLRFEVGSMTALDLADGAVGGAVLWYSTVHTPPELLPKVFAEVHRVLAPGGQFLIAFKAGAERRHLSRGYGHELSLDVYWNPPELIADLLAGAGIVVDARLIREPDASERPRSGQQAFFLGHRSDELLGHRSDELLGHRSDES</sequence>
<organism evidence="2">
    <name type="scientific">Nonomuraea gerenzanensis</name>
    <dbReference type="NCBI Taxonomy" id="93944"/>
    <lineage>
        <taxon>Bacteria</taxon>
        <taxon>Bacillati</taxon>
        <taxon>Actinomycetota</taxon>
        <taxon>Actinomycetes</taxon>
        <taxon>Streptosporangiales</taxon>
        <taxon>Streptosporangiaceae</taxon>
        <taxon>Nonomuraea</taxon>
    </lineage>
</organism>
<name>A0A1M4E1B2_9ACTN</name>
<keyword evidence="2" id="KW-0489">Methyltransferase</keyword>
<evidence type="ECO:0000313" key="2">
    <source>
        <dbReference type="EMBL" id="SBO92619.1"/>
    </source>
</evidence>